<dbReference type="PANTHER" id="PTHR36932:SF1">
    <property type="entry name" value="CAPSULAR POLYSACCHARIDE BIOSYNTHESIS PROTEIN"/>
    <property type="match status" value="1"/>
</dbReference>
<evidence type="ECO:0000313" key="1">
    <source>
        <dbReference type="EMBL" id="GAI85316.1"/>
    </source>
</evidence>
<gene>
    <name evidence="1" type="ORF">S12H4_14982</name>
</gene>
<dbReference type="AlphaFoldDB" id="X1T1P1"/>
<comment type="caution">
    <text evidence="1">The sequence shown here is derived from an EMBL/GenBank/DDBJ whole genome shotgun (WGS) entry which is preliminary data.</text>
</comment>
<name>X1T1P1_9ZZZZ</name>
<dbReference type="InterPro" id="IPR042099">
    <property type="entry name" value="ANL_N_sf"/>
</dbReference>
<proteinExistence type="predicted"/>
<accession>X1T1P1</accession>
<organism evidence="1">
    <name type="scientific">marine sediment metagenome</name>
    <dbReference type="NCBI Taxonomy" id="412755"/>
    <lineage>
        <taxon>unclassified sequences</taxon>
        <taxon>metagenomes</taxon>
        <taxon>ecological metagenomes</taxon>
    </lineage>
</organism>
<reference evidence="1" key="1">
    <citation type="journal article" date="2014" name="Front. Microbiol.">
        <title>High frequency of phylogenetically diverse reductive dehalogenase-homologous genes in deep subseafloor sedimentary metagenomes.</title>
        <authorList>
            <person name="Kawai M."/>
            <person name="Futagami T."/>
            <person name="Toyoda A."/>
            <person name="Takaki Y."/>
            <person name="Nishi S."/>
            <person name="Hori S."/>
            <person name="Arai W."/>
            <person name="Tsubouchi T."/>
            <person name="Morono Y."/>
            <person name="Uchiyama I."/>
            <person name="Ito T."/>
            <person name="Fujiyama A."/>
            <person name="Inagaki F."/>
            <person name="Takami H."/>
        </authorList>
    </citation>
    <scope>NUCLEOTIDE SEQUENCE</scope>
    <source>
        <strain evidence="1">Expedition CK06-06</strain>
    </source>
</reference>
<sequence>MSLEHYLRKKLITVVWKIKGYNTEKIFNELMSREYWTKEQWDYYQNLELKRILIHSKNNIPYYNKLFSENKINLEEINSIAELRKIPILTKQIVRENLDNLLAINFDKKFLKKGHTTGSTGSPLTYYG</sequence>
<dbReference type="Gene3D" id="3.40.50.12780">
    <property type="entry name" value="N-terminal domain of ligase-like"/>
    <property type="match status" value="1"/>
</dbReference>
<dbReference type="EMBL" id="BARW01007169">
    <property type="protein sequence ID" value="GAI85316.1"/>
    <property type="molecule type" value="Genomic_DNA"/>
</dbReference>
<dbReference type="PANTHER" id="PTHR36932">
    <property type="entry name" value="CAPSULAR POLYSACCHARIDE BIOSYNTHESIS PROTEIN"/>
    <property type="match status" value="1"/>
</dbReference>
<dbReference type="InterPro" id="IPR053158">
    <property type="entry name" value="CapK_Type1_Caps_Biosynth"/>
</dbReference>
<evidence type="ECO:0008006" key="2">
    <source>
        <dbReference type="Google" id="ProtNLM"/>
    </source>
</evidence>
<protein>
    <recommendedName>
        <fullName evidence="2">Phenylacetate--CoA ligase family protein</fullName>
    </recommendedName>
</protein>